<dbReference type="Gene3D" id="3.30.950.10">
    <property type="entry name" value="Methyltransferase, Cobalt-precorrin-4 Transmethylase, Domain 2"/>
    <property type="match status" value="1"/>
</dbReference>
<dbReference type="PIRSF" id="PIRSF005917">
    <property type="entry name" value="MTase_YraL"/>
    <property type="match status" value="1"/>
</dbReference>
<dbReference type="Pfam" id="PF00590">
    <property type="entry name" value="TP_methylase"/>
    <property type="match status" value="1"/>
</dbReference>
<organism evidence="8 9">
    <name type="scientific">Brevibacterium pityocampae</name>
    <dbReference type="NCBI Taxonomy" id="506594"/>
    <lineage>
        <taxon>Bacteria</taxon>
        <taxon>Bacillati</taxon>
        <taxon>Actinomycetota</taxon>
        <taxon>Actinomycetes</taxon>
        <taxon>Micrococcales</taxon>
        <taxon>Brevibacteriaceae</taxon>
        <taxon>Brevibacterium</taxon>
    </lineage>
</organism>
<dbReference type="HAMAP" id="MF_01877">
    <property type="entry name" value="16SrRNA_methyltr_I"/>
    <property type="match status" value="1"/>
</dbReference>
<dbReference type="NCBIfam" id="TIGR00096">
    <property type="entry name" value="16S rRNA (cytidine(1402)-2'-O)-methyltransferase"/>
    <property type="match status" value="1"/>
</dbReference>
<dbReference type="Gene3D" id="3.40.1010.10">
    <property type="entry name" value="Cobalt-precorrin-4 Transmethylase, Domain 1"/>
    <property type="match status" value="1"/>
</dbReference>
<evidence type="ECO:0000256" key="3">
    <source>
        <dbReference type="ARBA" id="ARBA00022603"/>
    </source>
</evidence>
<protein>
    <recommendedName>
        <fullName evidence="6">Ribosomal RNA small subunit methyltransferase I</fullName>
        <ecNumber evidence="6">2.1.1.198</ecNumber>
    </recommendedName>
    <alternativeName>
        <fullName evidence="6">16S rRNA 2'-O-ribose C1402 methyltransferase</fullName>
    </alternativeName>
    <alternativeName>
        <fullName evidence="6">rRNA (cytidine-2'-O-)-methyltransferase RsmI</fullName>
    </alternativeName>
</protein>
<feature type="domain" description="Tetrapyrrole methylase" evidence="7">
    <location>
        <begin position="19"/>
        <end position="221"/>
    </location>
</feature>
<sequence length="291" mass="30872">MTPTPTAPEVPAPHPGEGRLVLVGTPIGNLGDASERMRAEIAAADLIAAEDTRRFLGVADRLGITHTGSVVSLFDHNEQAKAGELADAVARGQRVVLLTDAGMPAVSDPGYRVVREVAERGLPVTSAPGPSAVLTALALSGLPSDRFAFEGFLPRKAGERARVLSALAREERTLVLFESPHRIADALADIAAAFGPERRMTISRELTKTYEEVLRGTAAELRERAADGLRGELTLVIAGHSGEAEAPADHLEEMQRLVDAGMRAKTAAAEVAARHGMSTRAMYEEHLRAKG</sequence>
<evidence type="ECO:0000256" key="5">
    <source>
        <dbReference type="ARBA" id="ARBA00022691"/>
    </source>
</evidence>
<comment type="function">
    <text evidence="6">Catalyzes the 2'-O-methylation of the ribose of cytidine 1402 (C1402) in 16S rRNA.</text>
</comment>
<dbReference type="Proteomes" id="UP001500642">
    <property type="component" value="Unassembled WGS sequence"/>
</dbReference>
<evidence type="ECO:0000313" key="8">
    <source>
        <dbReference type="EMBL" id="GAA4392129.1"/>
    </source>
</evidence>
<dbReference type="PANTHER" id="PTHR46111">
    <property type="entry name" value="RIBOSOMAL RNA SMALL SUBUNIT METHYLTRANSFERASE I"/>
    <property type="match status" value="1"/>
</dbReference>
<name>A0ABP8JKH4_9MICO</name>
<dbReference type="RefSeq" id="WP_345031821.1">
    <property type="nucleotide sequence ID" value="NZ_BAABGL010000015.1"/>
</dbReference>
<keyword evidence="2 6" id="KW-0698">rRNA processing</keyword>
<comment type="subcellular location">
    <subcellularLocation>
        <location evidence="6">Cytoplasm</location>
    </subcellularLocation>
</comment>
<reference evidence="9" key="1">
    <citation type="journal article" date="2019" name="Int. J. Syst. Evol. Microbiol.">
        <title>The Global Catalogue of Microorganisms (GCM) 10K type strain sequencing project: providing services to taxonomists for standard genome sequencing and annotation.</title>
        <authorList>
            <consortium name="The Broad Institute Genomics Platform"/>
            <consortium name="The Broad Institute Genome Sequencing Center for Infectious Disease"/>
            <person name="Wu L."/>
            <person name="Ma J."/>
        </authorList>
    </citation>
    <scope>NUCLEOTIDE SEQUENCE [LARGE SCALE GENOMIC DNA]</scope>
    <source>
        <strain evidence="9">JCM 17808</strain>
    </source>
</reference>
<dbReference type="SUPFAM" id="SSF53790">
    <property type="entry name" value="Tetrapyrrole methylase"/>
    <property type="match status" value="1"/>
</dbReference>
<dbReference type="EMBL" id="BAABGL010000015">
    <property type="protein sequence ID" value="GAA4392129.1"/>
    <property type="molecule type" value="Genomic_DNA"/>
</dbReference>
<keyword evidence="1 6" id="KW-0963">Cytoplasm</keyword>
<dbReference type="InterPro" id="IPR008189">
    <property type="entry name" value="rRNA_ssu_MeTfrase_I"/>
</dbReference>
<proteinExistence type="inferred from homology"/>
<comment type="similarity">
    <text evidence="6">Belongs to the methyltransferase superfamily. RsmI family.</text>
</comment>
<dbReference type="PANTHER" id="PTHR46111:SF1">
    <property type="entry name" value="RIBOSOMAL RNA SMALL SUBUNIT METHYLTRANSFERASE I"/>
    <property type="match status" value="1"/>
</dbReference>
<evidence type="ECO:0000256" key="6">
    <source>
        <dbReference type="HAMAP-Rule" id="MF_01877"/>
    </source>
</evidence>
<evidence type="ECO:0000256" key="1">
    <source>
        <dbReference type="ARBA" id="ARBA00022490"/>
    </source>
</evidence>
<comment type="caution">
    <text evidence="8">The sequence shown here is derived from an EMBL/GenBank/DDBJ whole genome shotgun (WGS) entry which is preliminary data.</text>
</comment>
<dbReference type="CDD" id="cd11648">
    <property type="entry name" value="RsmI"/>
    <property type="match status" value="1"/>
</dbReference>
<keyword evidence="4 6" id="KW-0808">Transferase</keyword>
<accession>A0ABP8JKH4</accession>
<keyword evidence="3 6" id="KW-0489">Methyltransferase</keyword>
<evidence type="ECO:0000256" key="2">
    <source>
        <dbReference type="ARBA" id="ARBA00022552"/>
    </source>
</evidence>
<dbReference type="EC" id="2.1.1.198" evidence="6"/>
<evidence type="ECO:0000313" key="9">
    <source>
        <dbReference type="Proteomes" id="UP001500642"/>
    </source>
</evidence>
<comment type="catalytic activity">
    <reaction evidence="6">
        <text>cytidine(1402) in 16S rRNA + S-adenosyl-L-methionine = 2'-O-methylcytidine(1402) in 16S rRNA + S-adenosyl-L-homocysteine + H(+)</text>
        <dbReference type="Rhea" id="RHEA:42924"/>
        <dbReference type="Rhea" id="RHEA-COMP:10285"/>
        <dbReference type="Rhea" id="RHEA-COMP:10286"/>
        <dbReference type="ChEBI" id="CHEBI:15378"/>
        <dbReference type="ChEBI" id="CHEBI:57856"/>
        <dbReference type="ChEBI" id="CHEBI:59789"/>
        <dbReference type="ChEBI" id="CHEBI:74495"/>
        <dbReference type="ChEBI" id="CHEBI:82748"/>
        <dbReference type="EC" id="2.1.1.198"/>
    </reaction>
</comment>
<evidence type="ECO:0000259" key="7">
    <source>
        <dbReference type="Pfam" id="PF00590"/>
    </source>
</evidence>
<dbReference type="InterPro" id="IPR014777">
    <property type="entry name" value="4pyrrole_Mease_sub1"/>
</dbReference>
<dbReference type="InterPro" id="IPR035996">
    <property type="entry name" value="4pyrrol_Methylase_sf"/>
</dbReference>
<gene>
    <name evidence="6 8" type="primary">rsmI</name>
    <name evidence="8" type="ORF">GCM10023167_20040</name>
</gene>
<keyword evidence="5 6" id="KW-0949">S-adenosyl-L-methionine</keyword>
<evidence type="ECO:0000256" key="4">
    <source>
        <dbReference type="ARBA" id="ARBA00022679"/>
    </source>
</evidence>
<dbReference type="InterPro" id="IPR000878">
    <property type="entry name" value="4pyrrol_Mease"/>
</dbReference>
<dbReference type="InterPro" id="IPR014776">
    <property type="entry name" value="4pyrrole_Mease_sub2"/>
</dbReference>
<keyword evidence="9" id="KW-1185">Reference proteome</keyword>